<evidence type="ECO:0000259" key="1">
    <source>
        <dbReference type="Pfam" id="PF13274"/>
    </source>
</evidence>
<protein>
    <recommendedName>
        <fullName evidence="1">Antitoxin SocA-like Panacea domain-containing protein</fullName>
    </recommendedName>
</protein>
<dbReference type="KEGG" id="mema:MMAB1_2103"/>
<dbReference type="EMBL" id="LT158599">
    <property type="protein sequence ID" value="CVK33316.1"/>
    <property type="molecule type" value="Genomic_DNA"/>
</dbReference>
<sequence length="387" mass="43567">MATAFGRKAALGYRDGEPCAHQEMKKNRADYSEMVIVCVQHRVQIDTRRPGAELPSPAMWGDGVKKLKKIHAMLYAIEQDPAIVKTILMKYIFFIDLIHHNQRGGLLFDSTYIRMPNGPVDGEALTLASETNRYFSVRQERKNYTSRSKTYTPHSFRAKVPCDLSLFSPYEQGLMAMVLASLKGRQARTVSNLTHELRLWKEFSDGDTIPLDYFNLTDNEIALLERNGLHVDGFQRTFCRTMMGIAQENADAIHPLNAARVAAVEQVLDDLIRRYPLPALEMFYDAYLAWDDAFRSALRIDPGRAPRLTATCCDAVCYISSAAYAGEGQSAGVRAYCEEIEDEFNAVAVDLAREEPSAVKMTAGDLLDRTMRLSRSLAREMPSSGRR</sequence>
<dbReference type="Proteomes" id="UP000069850">
    <property type="component" value="Chromosome 1"/>
</dbReference>
<dbReference type="InterPro" id="IPR025272">
    <property type="entry name" value="SocA_Panacea"/>
</dbReference>
<evidence type="ECO:0000313" key="2">
    <source>
        <dbReference type="EMBL" id="CVK33316.1"/>
    </source>
</evidence>
<gene>
    <name evidence="2" type="ORF">MMAB1_2103</name>
</gene>
<organism evidence="2 3">
    <name type="scientific">Methanoculleus bourgensis</name>
    <dbReference type="NCBI Taxonomy" id="83986"/>
    <lineage>
        <taxon>Archaea</taxon>
        <taxon>Methanobacteriati</taxon>
        <taxon>Methanobacteriota</taxon>
        <taxon>Stenosarchaea group</taxon>
        <taxon>Methanomicrobia</taxon>
        <taxon>Methanomicrobiales</taxon>
        <taxon>Methanomicrobiaceae</taxon>
        <taxon>Methanoculleus</taxon>
    </lineage>
</organism>
<feature type="domain" description="Antitoxin SocA-like Panacea" evidence="1">
    <location>
        <begin position="88"/>
        <end position="201"/>
    </location>
</feature>
<proteinExistence type="predicted"/>
<evidence type="ECO:0000313" key="3">
    <source>
        <dbReference type="Proteomes" id="UP000069850"/>
    </source>
</evidence>
<accession>A0A0X3BMH8</accession>
<dbReference type="AlphaFoldDB" id="A0A0X3BMH8"/>
<name>A0A0X3BMH8_9EURY</name>
<dbReference type="Pfam" id="PF13274">
    <property type="entry name" value="SocA_Panacea"/>
    <property type="match status" value="1"/>
</dbReference>
<reference evidence="2 3" key="1">
    <citation type="submission" date="2016-01" db="EMBL/GenBank/DDBJ databases">
        <authorList>
            <person name="Manzoor S."/>
        </authorList>
    </citation>
    <scope>NUCLEOTIDE SEQUENCE [LARGE SCALE GENOMIC DNA]</scope>
    <source>
        <strain evidence="2">Methanoculleus sp MAB1</strain>
    </source>
</reference>